<gene>
    <name evidence="1" type="ordered locus">CKO_00884</name>
</gene>
<accession>A8AEX1</accession>
<dbReference type="EMBL" id="CP000822">
    <property type="protein sequence ID" value="ABV12034.1"/>
    <property type="molecule type" value="Genomic_DNA"/>
</dbReference>
<protein>
    <recommendedName>
        <fullName evidence="3">KikA from plasmid origin</fullName>
    </recommendedName>
</protein>
<evidence type="ECO:0000313" key="1">
    <source>
        <dbReference type="EMBL" id="ABV12034.1"/>
    </source>
</evidence>
<dbReference type="Pfam" id="PF07424">
    <property type="entry name" value="TrbM"/>
    <property type="match status" value="1"/>
</dbReference>
<dbReference type="Proteomes" id="UP000008148">
    <property type="component" value="Chromosome"/>
</dbReference>
<dbReference type="KEGG" id="cko:CKO_00884"/>
<dbReference type="InterPro" id="IPR009989">
    <property type="entry name" value="TrbM"/>
</dbReference>
<dbReference type="AlphaFoldDB" id="A8AEX1"/>
<name>A8AEX1_CITK8</name>
<sequence length="122" mass="13387">MQGNHHLFLSLICLKHNLIRIYHEKTVIAVAALCLAAGTPVYSFAADPCEVVLCMYGKATGNSGGRECRSAEKAFFKIVKKNKHGFLPNHTLKARKAFLGECPDADPEAVNKILSRYGKVRG</sequence>
<dbReference type="STRING" id="290338.CKO_00884"/>
<organism evidence="1 2">
    <name type="scientific">Citrobacter koseri (strain ATCC BAA-895 / CDC 4225-83 / SGSC4696)</name>
    <dbReference type="NCBI Taxonomy" id="290338"/>
    <lineage>
        <taxon>Bacteria</taxon>
        <taxon>Pseudomonadati</taxon>
        <taxon>Pseudomonadota</taxon>
        <taxon>Gammaproteobacteria</taxon>
        <taxon>Enterobacterales</taxon>
        <taxon>Enterobacteriaceae</taxon>
        <taxon>Citrobacter</taxon>
    </lineage>
</organism>
<evidence type="ECO:0000313" key="2">
    <source>
        <dbReference type="Proteomes" id="UP000008148"/>
    </source>
</evidence>
<proteinExistence type="predicted"/>
<evidence type="ECO:0008006" key="3">
    <source>
        <dbReference type="Google" id="ProtNLM"/>
    </source>
</evidence>
<keyword evidence="2" id="KW-1185">Reference proteome</keyword>
<reference evidence="1 2" key="1">
    <citation type="submission" date="2007-08" db="EMBL/GenBank/DDBJ databases">
        <authorList>
            <consortium name="The Citrobacter koseri Genome Sequencing Project"/>
            <person name="McClelland M."/>
            <person name="Sanderson E.K."/>
            <person name="Porwollik S."/>
            <person name="Spieth J."/>
            <person name="Clifton W.S."/>
            <person name="Latreille P."/>
            <person name="Courtney L."/>
            <person name="Wang C."/>
            <person name="Pepin K."/>
            <person name="Bhonagiri V."/>
            <person name="Nash W."/>
            <person name="Johnson M."/>
            <person name="Thiruvilangam P."/>
            <person name="Wilson R."/>
        </authorList>
    </citation>
    <scope>NUCLEOTIDE SEQUENCE [LARGE SCALE GENOMIC DNA]</scope>
    <source>
        <strain evidence="2">ATCC BAA-895 / CDC 4225-83 / SGSC4696</strain>
    </source>
</reference>
<dbReference type="HOGENOM" id="CLU_159230_0_0_6"/>